<keyword evidence="2" id="KW-0472">Membrane</keyword>
<dbReference type="OrthoDB" id="5868886at2759"/>
<keyword evidence="2" id="KW-1133">Transmembrane helix</keyword>
<feature type="compositionally biased region" description="Pro residues" evidence="1">
    <location>
        <begin position="230"/>
        <end position="240"/>
    </location>
</feature>
<gene>
    <name evidence="3" type="ORF">L596_008192</name>
</gene>
<protein>
    <submittedName>
        <fullName evidence="3">Uncharacterized protein</fullName>
    </submittedName>
</protein>
<evidence type="ECO:0000256" key="2">
    <source>
        <dbReference type="SAM" id="Phobius"/>
    </source>
</evidence>
<feature type="compositionally biased region" description="Polar residues" evidence="1">
    <location>
        <begin position="188"/>
        <end position="210"/>
    </location>
</feature>
<feature type="compositionally biased region" description="Basic and acidic residues" evidence="1">
    <location>
        <begin position="211"/>
        <end position="220"/>
    </location>
</feature>
<organism evidence="3 4">
    <name type="scientific">Steinernema carpocapsae</name>
    <name type="common">Entomopathogenic nematode</name>
    <dbReference type="NCBI Taxonomy" id="34508"/>
    <lineage>
        <taxon>Eukaryota</taxon>
        <taxon>Metazoa</taxon>
        <taxon>Ecdysozoa</taxon>
        <taxon>Nematoda</taxon>
        <taxon>Chromadorea</taxon>
        <taxon>Rhabditida</taxon>
        <taxon>Tylenchina</taxon>
        <taxon>Panagrolaimomorpha</taxon>
        <taxon>Strongyloidoidea</taxon>
        <taxon>Steinernematidae</taxon>
        <taxon>Steinernema</taxon>
    </lineage>
</organism>
<keyword evidence="2" id="KW-0812">Transmembrane</keyword>
<reference evidence="3 4" key="1">
    <citation type="journal article" date="2015" name="Genome Biol.">
        <title>Comparative genomics of Steinernema reveals deeply conserved gene regulatory networks.</title>
        <authorList>
            <person name="Dillman A.R."/>
            <person name="Macchietto M."/>
            <person name="Porter C.F."/>
            <person name="Rogers A."/>
            <person name="Williams B."/>
            <person name="Antoshechkin I."/>
            <person name="Lee M.M."/>
            <person name="Goodwin Z."/>
            <person name="Lu X."/>
            <person name="Lewis E.E."/>
            <person name="Goodrich-Blair H."/>
            <person name="Stock S.P."/>
            <person name="Adams B.J."/>
            <person name="Sternberg P.W."/>
            <person name="Mortazavi A."/>
        </authorList>
    </citation>
    <scope>NUCLEOTIDE SEQUENCE [LARGE SCALE GENOMIC DNA]</scope>
    <source>
        <strain evidence="3 4">ALL</strain>
    </source>
</reference>
<evidence type="ECO:0000256" key="1">
    <source>
        <dbReference type="SAM" id="MobiDB-lite"/>
    </source>
</evidence>
<feature type="transmembrane region" description="Helical" evidence="2">
    <location>
        <begin position="12"/>
        <end position="38"/>
    </location>
</feature>
<keyword evidence="4" id="KW-1185">Reference proteome</keyword>
<proteinExistence type="predicted"/>
<evidence type="ECO:0000313" key="3">
    <source>
        <dbReference type="EMBL" id="TKR93799.1"/>
    </source>
</evidence>
<evidence type="ECO:0000313" key="4">
    <source>
        <dbReference type="Proteomes" id="UP000298663"/>
    </source>
</evidence>
<sequence length="277" mass="30283">MPSSEILSIRSFAVLNVFSLTLSSVLFVLAGVSFLLLYHLERKGEESRKHFETRLIHMDPKGFSSNELHILNCGSCRDGIMDKASVSREGAVNVLSVESLGRTSMLPNPPISRNDALLQYSSAKSSKKTLQLKVVKIREFEDFSNIPTIIMALANEKSFLLDPSIKSQLTASSPRDVNQKSDVYSNLSLPSEHSAFGSTRIPNSQKSMKPNSKEPMDTRSKSVFNDILPIPTPTGPPSSAPTPLAETPKTKTMASEVLFAKEGDSPNKPIFSICLAP</sequence>
<dbReference type="Proteomes" id="UP000298663">
    <property type="component" value="Unassembled WGS sequence"/>
</dbReference>
<dbReference type="EMBL" id="AZBU02000002">
    <property type="protein sequence ID" value="TKR93799.1"/>
    <property type="molecule type" value="Genomic_DNA"/>
</dbReference>
<accession>A0A4U5PBP7</accession>
<feature type="region of interest" description="Disordered" evidence="1">
    <location>
        <begin position="188"/>
        <end position="251"/>
    </location>
</feature>
<name>A0A4U5PBP7_STECR</name>
<comment type="caution">
    <text evidence="3">The sequence shown here is derived from an EMBL/GenBank/DDBJ whole genome shotgun (WGS) entry which is preliminary data.</text>
</comment>
<dbReference type="AlphaFoldDB" id="A0A4U5PBP7"/>
<reference evidence="3 4" key="2">
    <citation type="journal article" date="2019" name="G3 (Bethesda)">
        <title>Hybrid Assembly of the Genome of the Entomopathogenic Nematode Steinernema carpocapsae Identifies the X-Chromosome.</title>
        <authorList>
            <person name="Serra L."/>
            <person name="Macchietto M."/>
            <person name="Macias-Munoz A."/>
            <person name="McGill C.J."/>
            <person name="Rodriguez I.M."/>
            <person name="Rodriguez B."/>
            <person name="Murad R."/>
            <person name="Mortazavi A."/>
        </authorList>
    </citation>
    <scope>NUCLEOTIDE SEQUENCE [LARGE SCALE GENOMIC DNA]</scope>
    <source>
        <strain evidence="3 4">ALL</strain>
    </source>
</reference>